<sequence length="470" mass="52430">MSNDSENAPSPASKAFADRLAKYAYVATSSSPSPRMSPLRRSTRSQTSISSATRSPPPSASRDRLYDRVSPLKKVASSLSSSISLSTTKKRSAKSISKEDEEFQVIDVDEEMDDEDYEEGGLNSSSMRRGRKPSMKKVVKKPRGYAAPEMYEHLRPLNDLLVKGQFCEFSKGSCIWCVKEGENWNLQSQHSSPLVVVVFCGIKLMSPTEDYKVVDEYNYGLVGLKYRILFSYMLWNLTSSQTNLVGRPTSEQSELSTLEMKLNTINLLQKFIKYQPSVVCFVGKKIWDVFESVVGKTAKFDKSVRQNVKLEGEGGNGEERGDEDKGRSVVLFAPTPERGKVKIESSELGDQSPLLPISASPSKTPHLAAAQTTSPSPIKARARKGATKPPKTPFSFSQPRALRISHPPEENEGEVKYTYFFVVPSTSGLERTPVSHGQAQQLVFLRSIDWCESSRNRFPILRPSRRLLMN</sequence>
<dbReference type="Gene3D" id="3.40.470.10">
    <property type="entry name" value="Uracil-DNA glycosylase-like domain"/>
    <property type="match status" value="1"/>
</dbReference>
<organism evidence="5 6">
    <name type="scientific">Cryptococcus gattii EJB2</name>
    <dbReference type="NCBI Taxonomy" id="1296103"/>
    <lineage>
        <taxon>Eukaryota</taxon>
        <taxon>Fungi</taxon>
        <taxon>Dikarya</taxon>
        <taxon>Basidiomycota</taxon>
        <taxon>Agaricomycotina</taxon>
        <taxon>Tremellomycetes</taxon>
        <taxon>Tremellales</taxon>
        <taxon>Cryptococcaceae</taxon>
        <taxon>Cryptococcus</taxon>
        <taxon>Cryptococcus gattii species complex</taxon>
    </lineage>
</organism>
<dbReference type="PANTHER" id="PTHR12159:SF9">
    <property type="entry name" value="G_T MISMATCH-SPECIFIC THYMINE DNA GLYCOSYLASE"/>
    <property type="match status" value="1"/>
</dbReference>
<protein>
    <submittedName>
        <fullName evidence="5">TDG/mug DNA glycosylase</fullName>
    </submittedName>
</protein>
<name>A0ABR5C3U2_9TREE</name>
<evidence type="ECO:0000256" key="4">
    <source>
        <dbReference type="SAM" id="MobiDB-lite"/>
    </source>
</evidence>
<dbReference type="PANTHER" id="PTHR12159">
    <property type="entry name" value="G/T AND G/U MISMATCH-SPECIFIC DNA GLYCOSYLASE"/>
    <property type="match status" value="1"/>
</dbReference>
<accession>A0ABR5C3U2</accession>
<feature type="compositionally biased region" description="Acidic residues" evidence="4">
    <location>
        <begin position="99"/>
        <end position="119"/>
    </location>
</feature>
<keyword evidence="6" id="KW-1185">Reference proteome</keyword>
<dbReference type="EMBL" id="KN848559">
    <property type="protein sequence ID" value="KIR82575.1"/>
    <property type="molecule type" value="Genomic_DNA"/>
</dbReference>
<proteinExistence type="predicted"/>
<dbReference type="Proteomes" id="UP000054272">
    <property type="component" value="Unassembled WGS sequence"/>
</dbReference>
<reference evidence="5 6" key="1">
    <citation type="submission" date="2015-01" db="EMBL/GenBank/DDBJ databases">
        <title>The Genome Sequence of Cryptococcus gattii EJB2.</title>
        <authorList>
            <consortium name="The Broad Institute Genomics Platform"/>
            <person name="Cuomo C."/>
            <person name="Litvintseva A."/>
            <person name="Chen Y."/>
            <person name="Heitman J."/>
            <person name="Sun S."/>
            <person name="Springer D."/>
            <person name="Dromer F."/>
            <person name="Young S."/>
            <person name="Zeng Q."/>
            <person name="Gargeya S."/>
            <person name="Abouelleil A."/>
            <person name="Alvarado L."/>
            <person name="Chapman S.B."/>
            <person name="Gainer-Dewar J."/>
            <person name="Goldberg J."/>
            <person name="Griggs A."/>
            <person name="Gujja S."/>
            <person name="Hansen M."/>
            <person name="Howarth C."/>
            <person name="Imamovic A."/>
            <person name="Larimer J."/>
            <person name="Murphy C."/>
            <person name="Naylor J."/>
            <person name="Pearson M."/>
            <person name="Priest M."/>
            <person name="Roberts A."/>
            <person name="Saif S."/>
            <person name="Shea T."/>
            <person name="Sykes S."/>
            <person name="Wortman J."/>
            <person name="Nusbaum C."/>
            <person name="Birren B."/>
        </authorList>
    </citation>
    <scope>NUCLEOTIDE SEQUENCE [LARGE SCALE GENOMIC DNA]</scope>
    <source>
        <strain evidence="5 6">EJB2</strain>
    </source>
</reference>
<feature type="compositionally biased region" description="Low complexity" evidence="4">
    <location>
        <begin position="72"/>
        <end position="87"/>
    </location>
</feature>
<keyword evidence="1" id="KW-0227">DNA damage</keyword>
<keyword evidence="3" id="KW-0234">DNA repair</keyword>
<evidence type="ECO:0000313" key="5">
    <source>
        <dbReference type="EMBL" id="KIR82575.1"/>
    </source>
</evidence>
<feature type="compositionally biased region" description="Low complexity" evidence="4">
    <location>
        <begin position="29"/>
        <end position="54"/>
    </location>
</feature>
<dbReference type="SUPFAM" id="SSF52141">
    <property type="entry name" value="Uracil-DNA glycosylase-like"/>
    <property type="match status" value="1"/>
</dbReference>
<feature type="compositionally biased region" description="Basic and acidic residues" evidence="4">
    <location>
        <begin position="311"/>
        <end position="327"/>
    </location>
</feature>
<evidence type="ECO:0000256" key="1">
    <source>
        <dbReference type="ARBA" id="ARBA00022763"/>
    </source>
</evidence>
<gene>
    <name evidence="5" type="ORF">I306_00410</name>
</gene>
<feature type="compositionally biased region" description="Basic residues" evidence="4">
    <location>
        <begin position="128"/>
        <end position="139"/>
    </location>
</feature>
<feature type="region of interest" description="Disordered" evidence="4">
    <location>
        <begin position="311"/>
        <end position="398"/>
    </location>
</feature>
<feature type="region of interest" description="Disordered" evidence="4">
    <location>
        <begin position="27"/>
        <end position="139"/>
    </location>
</feature>
<dbReference type="InterPro" id="IPR015637">
    <property type="entry name" value="MUG/TDG"/>
</dbReference>
<dbReference type="InterPro" id="IPR036895">
    <property type="entry name" value="Uracil-DNA_glycosylase-like_sf"/>
</dbReference>
<evidence type="ECO:0000313" key="6">
    <source>
        <dbReference type="Proteomes" id="UP000054272"/>
    </source>
</evidence>
<keyword evidence="2" id="KW-0378">Hydrolase</keyword>
<evidence type="ECO:0000256" key="2">
    <source>
        <dbReference type="ARBA" id="ARBA00022801"/>
    </source>
</evidence>
<evidence type="ECO:0000256" key="3">
    <source>
        <dbReference type="ARBA" id="ARBA00023204"/>
    </source>
</evidence>